<dbReference type="KEGG" id="gbc:GbCGDNIH3_7286"/>
<dbReference type="AlphaFoldDB" id="A0AAN0RE72"/>
<dbReference type="EMBL" id="CP003181">
    <property type="protein sequence ID" value="AHJ63334.1"/>
    <property type="molecule type" value="Genomic_DNA"/>
</dbReference>
<accession>A0AAN0RE72</accession>
<sequence>MTVPGHLYHPLCLSRPPPAACLFKTLAGIGVTEGQFRIKSITEKQARDDMWANVHIGPCQM</sequence>
<dbReference type="Proteomes" id="UP000019438">
    <property type="component" value="Chromosome"/>
</dbReference>
<evidence type="ECO:0000313" key="2">
    <source>
        <dbReference type="Proteomes" id="UP000019438"/>
    </source>
</evidence>
<evidence type="ECO:0000313" key="1">
    <source>
        <dbReference type="EMBL" id="AHJ63334.1"/>
    </source>
</evidence>
<reference evidence="2" key="1">
    <citation type="submission" date="2012-06" db="EMBL/GenBank/DDBJ databases">
        <title>Genome analysis of multiple Granulibacter bethesdensis isolates demonstrates substantial genome diversity.</title>
        <authorList>
            <person name="Greenberg D.E."/>
            <person name="Porcella S.F."/>
            <person name="Zarember K."/>
            <person name="Zelazny A.M."/>
            <person name="Bruno D."/>
            <person name="Martens C."/>
            <person name="Barbian K.D."/>
            <person name="Jaske E."/>
            <person name="Holland S.M."/>
        </authorList>
    </citation>
    <scope>NUCLEOTIDE SEQUENCE [LARGE SCALE GENOMIC DNA]</scope>
    <source>
        <strain evidence="2">CGDNIH3</strain>
    </source>
</reference>
<proteinExistence type="predicted"/>
<name>A0AAN0RE72_9PROT</name>
<gene>
    <name evidence="1" type="ORF">GbCGDNIH3_7286</name>
</gene>
<protein>
    <submittedName>
        <fullName evidence="1">Uncharacterized protein</fullName>
    </submittedName>
</protein>
<organism evidence="1 2">
    <name type="scientific">Granulibacter bethesdensis</name>
    <dbReference type="NCBI Taxonomy" id="364410"/>
    <lineage>
        <taxon>Bacteria</taxon>
        <taxon>Pseudomonadati</taxon>
        <taxon>Pseudomonadota</taxon>
        <taxon>Alphaproteobacteria</taxon>
        <taxon>Acetobacterales</taxon>
        <taxon>Acetobacteraceae</taxon>
        <taxon>Granulibacter</taxon>
    </lineage>
</organism>